<proteinExistence type="predicted"/>
<feature type="transmembrane region" description="Helical" evidence="2">
    <location>
        <begin position="82"/>
        <end position="106"/>
    </location>
</feature>
<evidence type="ECO:0000313" key="4">
    <source>
        <dbReference type="RefSeq" id="XP_005097703.1"/>
    </source>
</evidence>
<feature type="compositionally biased region" description="Low complexity" evidence="1">
    <location>
        <begin position="346"/>
        <end position="359"/>
    </location>
</feature>
<protein>
    <submittedName>
        <fullName evidence="4">Uncharacterized protein LOC101854568</fullName>
    </submittedName>
</protein>
<dbReference type="GeneID" id="101854568"/>
<evidence type="ECO:0000313" key="3">
    <source>
        <dbReference type="Proteomes" id="UP000694888"/>
    </source>
</evidence>
<dbReference type="Proteomes" id="UP000694888">
    <property type="component" value="Unplaced"/>
</dbReference>
<keyword evidence="2" id="KW-1133">Transmembrane helix</keyword>
<organism evidence="3 4">
    <name type="scientific">Aplysia californica</name>
    <name type="common">California sea hare</name>
    <dbReference type="NCBI Taxonomy" id="6500"/>
    <lineage>
        <taxon>Eukaryota</taxon>
        <taxon>Metazoa</taxon>
        <taxon>Spiralia</taxon>
        <taxon>Lophotrochozoa</taxon>
        <taxon>Mollusca</taxon>
        <taxon>Gastropoda</taxon>
        <taxon>Heterobranchia</taxon>
        <taxon>Euthyneura</taxon>
        <taxon>Tectipleura</taxon>
        <taxon>Aplysiida</taxon>
        <taxon>Aplysioidea</taxon>
        <taxon>Aplysiidae</taxon>
        <taxon>Aplysia</taxon>
    </lineage>
</organism>
<accession>A0ABM0JNA7</accession>
<feature type="region of interest" description="Disordered" evidence="1">
    <location>
        <begin position="338"/>
        <end position="368"/>
    </location>
</feature>
<reference evidence="4" key="1">
    <citation type="submission" date="2025-08" db="UniProtKB">
        <authorList>
            <consortium name="RefSeq"/>
        </authorList>
    </citation>
    <scope>IDENTIFICATION</scope>
</reference>
<feature type="region of interest" description="Disordered" evidence="1">
    <location>
        <begin position="202"/>
        <end position="227"/>
    </location>
</feature>
<feature type="region of interest" description="Disordered" evidence="1">
    <location>
        <begin position="402"/>
        <end position="477"/>
    </location>
</feature>
<feature type="compositionally biased region" description="Pro residues" evidence="1">
    <location>
        <begin position="208"/>
        <end position="223"/>
    </location>
</feature>
<dbReference type="RefSeq" id="XP_005097703.1">
    <property type="nucleotide sequence ID" value="XM_005097646.3"/>
</dbReference>
<keyword evidence="2" id="KW-0472">Membrane</keyword>
<sequence>MAFVWLQAKPNEANGLVEIFCGQSLQDLLDRIRHQFESRHREETKKQADDDDISKIEDEEENNNNTSTLPAAHSTQTLNSDLAAIVGGIVVAGFILIAAVIIALALHCRRMRREKLAAKPLEMYPAVNSEPLDLASYCRYDYDDDHLCSINRSPKKMAALADEEDREHRRHLQGHSDDDSDPAAAHLRPNGFVTVATTEDYHLHRDPTPSPPFPAGLSTPPPSAQNQPLLSAGGKTYREVHYPGDLSLRFVKPIVKEDPNQGDGGQNTNTMNTNGVYSYNYNPYPPPPPPVGFEHQGHTTLPANRKAVLINTGPKSPLGKRSKSVTFSQPVAMVTPLNSESEESMESGSLKQQQPPLKQQHYDDEEEPNYDNLNQLDIPDSPVMPGKPELIKIPRWDKEYREESPMRPLSTFQNSPSPPPHEVKVIIAPPPTDLNLQPQLDDHKSGSAPPFWSPTKQTGKPMVMPKPQKAHLYETGV</sequence>
<evidence type="ECO:0000256" key="2">
    <source>
        <dbReference type="SAM" id="Phobius"/>
    </source>
</evidence>
<evidence type="ECO:0000256" key="1">
    <source>
        <dbReference type="SAM" id="MobiDB-lite"/>
    </source>
</evidence>
<keyword evidence="3" id="KW-1185">Reference proteome</keyword>
<gene>
    <name evidence="4" type="primary">LOC101854568</name>
</gene>
<name>A0ABM0JNA7_APLCA</name>
<feature type="region of interest" description="Disordered" evidence="1">
    <location>
        <begin position="159"/>
        <end position="186"/>
    </location>
</feature>
<keyword evidence="2" id="KW-0812">Transmembrane</keyword>